<evidence type="ECO:0000256" key="4">
    <source>
        <dbReference type="ARBA" id="ARBA00022723"/>
    </source>
</evidence>
<dbReference type="SUPFAM" id="SSF111331">
    <property type="entry name" value="NAD kinase/diacylglycerol kinase-like"/>
    <property type="match status" value="1"/>
</dbReference>
<keyword evidence="3" id="KW-0808">Transferase</keyword>
<comment type="caution">
    <text evidence="13">The sequence shown here is derived from an EMBL/GenBank/DDBJ whole genome shotgun (WGS) entry which is preliminary data.</text>
</comment>
<dbReference type="Gene3D" id="3.40.50.10330">
    <property type="entry name" value="Probable inorganic polyphosphate/atp-NAD kinase, domain 1"/>
    <property type="match status" value="1"/>
</dbReference>
<evidence type="ECO:0000313" key="13">
    <source>
        <dbReference type="EMBL" id="EHB93353.1"/>
    </source>
</evidence>
<keyword evidence="8" id="KW-0460">Magnesium</keyword>
<sequence length="308" mass="33926">MQPVCFLYNPTAGETVITEWLDTIISIYQRRGCTIVPYRLGFRAGEPELIADLLGHGYRHVLVAGGDGTVNYVVGIMKHHGIDLPVAVLPTGTANDFAGMLGVPGDISRACRAILDGEEQRVDLGVAGGERFVNVFSCGLFTDVSQKTPTVLKNNFGKLAYYFGGLGELPNFRKMHITIRSEEVDYDGTSLIFFVFNGRTAGKMRFAYSAEIDDGLLDVIVVKGDGPIGTLRALFHFIRQNAGLRRLDPGDYPEGVLHFKSRDFVVDSPMRRNEVTDIDGQPGPRFPVRITCEAGALRVIRPAHHRKD</sequence>
<dbReference type="EMBL" id="ADLD01000003">
    <property type="protein sequence ID" value="EHB93353.1"/>
    <property type="molecule type" value="Genomic_DNA"/>
</dbReference>
<evidence type="ECO:0000259" key="12">
    <source>
        <dbReference type="PROSITE" id="PS50146"/>
    </source>
</evidence>
<keyword evidence="14" id="KW-1185">Reference proteome</keyword>
<keyword evidence="10" id="KW-0594">Phospholipid biosynthesis</keyword>
<accession>G5H5B4</accession>
<evidence type="ECO:0000256" key="7">
    <source>
        <dbReference type="ARBA" id="ARBA00022840"/>
    </source>
</evidence>
<evidence type="ECO:0000256" key="10">
    <source>
        <dbReference type="ARBA" id="ARBA00023209"/>
    </source>
</evidence>
<dbReference type="SMART" id="SM00046">
    <property type="entry name" value="DAGKc"/>
    <property type="match status" value="1"/>
</dbReference>
<dbReference type="InterPro" id="IPR017438">
    <property type="entry name" value="ATP-NAD_kinase_N"/>
</dbReference>
<dbReference type="GO" id="GO:0046872">
    <property type="term" value="F:metal ion binding"/>
    <property type="evidence" value="ECO:0007669"/>
    <property type="project" value="UniProtKB-KW"/>
</dbReference>
<dbReference type="InterPro" id="IPR050187">
    <property type="entry name" value="Lipid_Phosphate_FormReg"/>
</dbReference>
<gene>
    <name evidence="13" type="ORF">HMPREF9450_00124</name>
</gene>
<dbReference type="Pfam" id="PF19279">
    <property type="entry name" value="YegS_C"/>
    <property type="match status" value="1"/>
</dbReference>
<evidence type="ECO:0000256" key="9">
    <source>
        <dbReference type="ARBA" id="ARBA00023098"/>
    </source>
</evidence>
<evidence type="ECO:0000256" key="8">
    <source>
        <dbReference type="ARBA" id="ARBA00022842"/>
    </source>
</evidence>
<dbReference type="InterPro" id="IPR045540">
    <property type="entry name" value="YegS/DAGK_C"/>
</dbReference>
<dbReference type="PATRIC" id="fig|742725.3.peg.140"/>
<dbReference type="PANTHER" id="PTHR12358:SF106">
    <property type="entry name" value="LIPID KINASE YEGS"/>
    <property type="match status" value="1"/>
</dbReference>
<dbReference type="PROSITE" id="PS50146">
    <property type="entry name" value="DAGK"/>
    <property type="match status" value="1"/>
</dbReference>
<dbReference type="InterPro" id="IPR016064">
    <property type="entry name" value="NAD/diacylglycerol_kinase_sf"/>
</dbReference>
<feature type="domain" description="DAGKc" evidence="12">
    <location>
        <begin position="1"/>
        <end position="131"/>
    </location>
</feature>
<dbReference type="eggNOG" id="COG1597">
    <property type="taxonomic scope" value="Bacteria"/>
</dbReference>
<keyword evidence="5" id="KW-0547">Nucleotide-binding</keyword>
<dbReference type="GO" id="GO:0008654">
    <property type="term" value="P:phospholipid biosynthetic process"/>
    <property type="evidence" value="ECO:0007669"/>
    <property type="project" value="UniProtKB-KW"/>
</dbReference>
<evidence type="ECO:0000256" key="1">
    <source>
        <dbReference type="ARBA" id="ARBA00001946"/>
    </source>
</evidence>
<dbReference type="STRING" id="742725.HMPREF9450_00124"/>
<evidence type="ECO:0000256" key="11">
    <source>
        <dbReference type="ARBA" id="ARBA00023264"/>
    </source>
</evidence>
<evidence type="ECO:0000256" key="6">
    <source>
        <dbReference type="ARBA" id="ARBA00022777"/>
    </source>
</evidence>
<dbReference type="Proteomes" id="UP000006008">
    <property type="component" value="Unassembled WGS sequence"/>
</dbReference>
<dbReference type="RefSeq" id="WP_009132930.1">
    <property type="nucleotide sequence ID" value="NZ_CP102250.1"/>
</dbReference>
<dbReference type="GO" id="GO:0005886">
    <property type="term" value="C:plasma membrane"/>
    <property type="evidence" value="ECO:0007669"/>
    <property type="project" value="TreeGrafter"/>
</dbReference>
<dbReference type="InterPro" id="IPR005218">
    <property type="entry name" value="Diacylglycerol/lipid_kinase"/>
</dbReference>
<keyword evidence="2" id="KW-0444">Lipid biosynthesis</keyword>
<keyword evidence="6" id="KW-0418">Kinase</keyword>
<evidence type="ECO:0000256" key="5">
    <source>
        <dbReference type="ARBA" id="ARBA00022741"/>
    </source>
</evidence>
<keyword evidence="4" id="KW-0479">Metal-binding</keyword>
<dbReference type="NCBIfam" id="TIGR00147">
    <property type="entry name" value="YegS/Rv2252/BmrU family lipid kinase"/>
    <property type="match status" value="1"/>
</dbReference>
<evidence type="ECO:0000256" key="3">
    <source>
        <dbReference type="ARBA" id="ARBA00022679"/>
    </source>
</evidence>
<dbReference type="GO" id="GO:0004143">
    <property type="term" value="F:ATP-dependent diacylglycerol kinase activity"/>
    <property type="evidence" value="ECO:0007669"/>
    <property type="project" value="TreeGrafter"/>
</dbReference>
<comment type="cofactor">
    <cofactor evidence="1">
        <name>Mg(2+)</name>
        <dbReference type="ChEBI" id="CHEBI:18420"/>
    </cofactor>
</comment>
<dbReference type="GO" id="GO:0005524">
    <property type="term" value="F:ATP binding"/>
    <property type="evidence" value="ECO:0007669"/>
    <property type="project" value="UniProtKB-KW"/>
</dbReference>
<proteinExistence type="predicted"/>
<dbReference type="AlphaFoldDB" id="G5H5B4"/>
<dbReference type="HOGENOM" id="CLU_045532_5_1_10"/>
<evidence type="ECO:0000256" key="2">
    <source>
        <dbReference type="ARBA" id="ARBA00022516"/>
    </source>
</evidence>
<dbReference type="InterPro" id="IPR001206">
    <property type="entry name" value="Diacylglycerol_kinase_cat_dom"/>
</dbReference>
<dbReference type="Pfam" id="PF00781">
    <property type="entry name" value="DAGK_cat"/>
    <property type="match status" value="1"/>
</dbReference>
<reference evidence="13 14" key="1">
    <citation type="submission" date="2011-08" db="EMBL/GenBank/DDBJ databases">
        <title>The Genome Sequence of Alistipes indistinctus YIT 12060.</title>
        <authorList>
            <consortium name="The Broad Institute Genome Sequencing Platform"/>
            <person name="Earl A."/>
            <person name="Ward D."/>
            <person name="Feldgarden M."/>
            <person name="Gevers D."/>
            <person name="Morotomi M."/>
            <person name="Young S.K."/>
            <person name="Zeng Q."/>
            <person name="Gargeya S."/>
            <person name="Fitzgerald M."/>
            <person name="Haas B."/>
            <person name="Abouelleil A."/>
            <person name="Alvarado L."/>
            <person name="Arachchi H.M."/>
            <person name="Berlin A."/>
            <person name="Brown A."/>
            <person name="Chapman S.B."/>
            <person name="Chen Z."/>
            <person name="Dunbar C."/>
            <person name="Freedman E."/>
            <person name="Gearin G."/>
            <person name="Gellesch M."/>
            <person name="Goldberg J."/>
            <person name="Griggs A."/>
            <person name="Gujja S."/>
            <person name="Heiman D."/>
            <person name="Howarth C."/>
            <person name="Larson L."/>
            <person name="Lui A."/>
            <person name="MacDonald P.J.P."/>
            <person name="Montmayeur A."/>
            <person name="Murphy C."/>
            <person name="Neiman D."/>
            <person name="Pearson M."/>
            <person name="Priest M."/>
            <person name="Roberts A."/>
            <person name="Saif S."/>
            <person name="Shea T."/>
            <person name="Shenoy N."/>
            <person name="Sisk P."/>
            <person name="Stolte C."/>
            <person name="Sykes S."/>
            <person name="Wortman J."/>
            <person name="Nusbaum C."/>
            <person name="Birren B."/>
        </authorList>
    </citation>
    <scope>NUCLEOTIDE SEQUENCE [LARGE SCALE GENOMIC DNA]</scope>
    <source>
        <strain evidence="13 14">YIT 12060</strain>
    </source>
</reference>
<evidence type="ECO:0000313" key="14">
    <source>
        <dbReference type="Proteomes" id="UP000006008"/>
    </source>
</evidence>
<dbReference type="GeneID" id="92816550"/>
<keyword evidence="9" id="KW-0443">Lipid metabolism</keyword>
<organism evidence="13 14">
    <name type="scientific">Alistipes indistinctus YIT 12060</name>
    <dbReference type="NCBI Taxonomy" id="742725"/>
    <lineage>
        <taxon>Bacteria</taxon>
        <taxon>Pseudomonadati</taxon>
        <taxon>Bacteroidota</taxon>
        <taxon>Bacteroidia</taxon>
        <taxon>Bacteroidales</taxon>
        <taxon>Rikenellaceae</taxon>
        <taxon>Alistipes</taxon>
    </lineage>
</organism>
<dbReference type="OrthoDB" id="9786026at2"/>
<name>G5H5B4_9BACT</name>
<dbReference type="Gene3D" id="2.60.200.40">
    <property type="match status" value="1"/>
</dbReference>
<protein>
    <recommendedName>
        <fullName evidence="12">DAGKc domain-containing protein</fullName>
    </recommendedName>
</protein>
<keyword evidence="7" id="KW-0067">ATP-binding</keyword>
<keyword evidence="11" id="KW-1208">Phospholipid metabolism</keyword>
<dbReference type="PANTHER" id="PTHR12358">
    <property type="entry name" value="SPHINGOSINE KINASE"/>
    <property type="match status" value="1"/>
</dbReference>